<protein>
    <recommendedName>
        <fullName evidence="4">Group-specific protein</fullName>
    </recommendedName>
</protein>
<dbReference type="RefSeq" id="WP_242136592.1">
    <property type="nucleotide sequence ID" value="NZ_CP066179.1"/>
</dbReference>
<reference evidence="2 3" key="1">
    <citation type="submission" date="2016-08" db="EMBL/GenBank/DDBJ databases">
        <authorList>
            <person name="Loux V."/>
            <person name="Rue O."/>
        </authorList>
    </citation>
    <scope>NUCLEOTIDE SEQUENCE [LARGE SCALE GENOMIC DNA]</scope>
    <source>
        <strain evidence="2 3">AFSSA_08CEB44bac</strain>
    </source>
</reference>
<sequence>MWKLLFYSIAELFKVETPMYFFIWFFVLFITMVICEVMDTKGKKYSFSYALFKATIELFLSLIICLGISLLLFRMVHFIFPNQVTPYDVKYGRWLAFIILTLVFILGWIVKVTKKKREYG</sequence>
<comment type="caution">
    <text evidence="2">The sequence shown here is derived from an EMBL/GenBank/DDBJ whole genome shotgun (WGS) entry which is preliminary data.</text>
</comment>
<feature type="transmembrane region" description="Helical" evidence="1">
    <location>
        <begin position="20"/>
        <end position="38"/>
    </location>
</feature>
<feature type="transmembrane region" description="Helical" evidence="1">
    <location>
        <begin position="91"/>
        <end position="110"/>
    </location>
</feature>
<evidence type="ECO:0000313" key="2">
    <source>
        <dbReference type="EMBL" id="SCL82490.1"/>
    </source>
</evidence>
<evidence type="ECO:0008006" key="4">
    <source>
        <dbReference type="Google" id="ProtNLM"/>
    </source>
</evidence>
<organism evidence="2 3">
    <name type="scientific">Bacillus cytotoxicus</name>
    <dbReference type="NCBI Taxonomy" id="580165"/>
    <lineage>
        <taxon>Bacteria</taxon>
        <taxon>Bacillati</taxon>
        <taxon>Bacillota</taxon>
        <taxon>Bacilli</taxon>
        <taxon>Bacillales</taxon>
        <taxon>Bacillaceae</taxon>
        <taxon>Bacillus</taxon>
        <taxon>Bacillus cereus group</taxon>
    </lineage>
</organism>
<dbReference type="Proteomes" id="UP000242164">
    <property type="component" value="Unassembled WGS sequence"/>
</dbReference>
<name>A0AAX2CBT5_9BACI</name>
<feature type="transmembrane region" description="Helical" evidence="1">
    <location>
        <begin position="58"/>
        <end position="79"/>
    </location>
</feature>
<keyword evidence="1" id="KW-0472">Membrane</keyword>
<keyword evidence="1" id="KW-1133">Transmembrane helix</keyword>
<proteinExistence type="predicted"/>
<dbReference type="InterPro" id="IPR043861">
    <property type="entry name" value="DUF5823"/>
</dbReference>
<accession>A0AAX2CBT5</accession>
<dbReference type="Pfam" id="PF19140">
    <property type="entry name" value="DUF5823"/>
    <property type="match status" value="1"/>
</dbReference>
<dbReference type="AlphaFoldDB" id="A0AAX2CBT5"/>
<dbReference type="EMBL" id="FMIK01000007">
    <property type="protein sequence ID" value="SCL82490.1"/>
    <property type="molecule type" value="Genomic_DNA"/>
</dbReference>
<gene>
    <name evidence="2" type="ORF">BCB44BAC_00210</name>
</gene>
<keyword evidence="1" id="KW-0812">Transmembrane</keyword>
<evidence type="ECO:0000313" key="3">
    <source>
        <dbReference type="Proteomes" id="UP000242164"/>
    </source>
</evidence>
<evidence type="ECO:0000256" key="1">
    <source>
        <dbReference type="SAM" id="Phobius"/>
    </source>
</evidence>